<dbReference type="InParanoid" id="A0A165C2X8"/>
<evidence type="ECO:0000313" key="2">
    <source>
        <dbReference type="EMBL" id="KZV81716.1"/>
    </source>
</evidence>
<evidence type="ECO:0000256" key="1">
    <source>
        <dbReference type="SAM" id="MobiDB-lite"/>
    </source>
</evidence>
<dbReference type="Proteomes" id="UP000077266">
    <property type="component" value="Unassembled WGS sequence"/>
</dbReference>
<proteinExistence type="predicted"/>
<protein>
    <submittedName>
        <fullName evidence="2">Uncharacterized protein</fullName>
    </submittedName>
</protein>
<dbReference type="OrthoDB" id="3267993at2759"/>
<organism evidence="2 3">
    <name type="scientific">Exidia glandulosa HHB12029</name>
    <dbReference type="NCBI Taxonomy" id="1314781"/>
    <lineage>
        <taxon>Eukaryota</taxon>
        <taxon>Fungi</taxon>
        <taxon>Dikarya</taxon>
        <taxon>Basidiomycota</taxon>
        <taxon>Agaricomycotina</taxon>
        <taxon>Agaricomycetes</taxon>
        <taxon>Auriculariales</taxon>
        <taxon>Exidiaceae</taxon>
        <taxon>Exidia</taxon>
    </lineage>
</organism>
<evidence type="ECO:0000313" key="3">
    <source>
        <dbReference type="Proteomes" id="UP000077266"/>
    </source>
</evidence>
<feature type="compositionally biased region" description="Low complexity" evidence="1">
    <location>
        <begin position="57"/>
        <end position="84"/>
    </location>
</feature>
<sequence>MSSKPAGQPKIVALPSVSASLCHLANAQHLGQVNLHPASSAQRAKESEAKLKKVLAANANGQSRTAPSSSTPGQSSAPSSTGTPDPNSPVLMMRMRRPVINSRFCAPVFRAQTSER</sequence>
<dbReference type="AlphaFoldDB" id="A0A165C2X8"/>
<accession>A0A165C2X8</accession>
<gene>
    <name evidence="2" type="ORF">EXIGLDRAFT_703420</name>
</gene>
<feature type="region of interest" description="Disordered" evidence="1">
    <location>
        <begin position="57"/>
        <end position="96"/>
    </location>
</feature>
<keyword evidence="3" id="KW-1185">Reference proteome</keyword>
<reference evidence="2 3" key="1">
    <citation type="journal article" date="2016" name="Mol. Biol. Evol.">
        <title>Comparative Genomics of Early-Diverging Mushroom-Forming Fungi Provides Insights into the Origins of Lignocellulose Decay Capabilities.</title>
        <authorList>
            <person name="Nagy L.G."/>
            <person name="Riley R."/>
            <person name="Tritt A."/>
            <person name="Adam C."/>
            <person name="Daum C."/>
            <person name="Floudas D."/>
            <person name="Sun H."/>
            <person name="Yadav J.S."/>
            <person name="Pangilinan J."/>
            <person name="Larsson K.H."/>
            <person name="Matsuura K."/>
            <person name="Barry K."/>
            <person name="Labutti K."/>
            <person name="Kuo R."/>
            <person name="Ohm R.A."/>
            <person name="Bhattacharya S.S."/>
            <person name="Shirouzu T."/>
            <person name="Yoshinaga Y."/>
            <person name="Martin F.M."/>
            <person name="Grigoriev I.V."/>
            <person name="Hibbett D.S."/>
        </authorList>
    </citation>
    <scope>NUCLEOTIDE SEQUENCE [LARGE SCALE GENOMIC DNA]</scope>
    <source>
        <strain evidence="2 3">HHB12029</strain>
    </source>
</reference>
<name>A0A165C2X8_EXIGL</name>
<dbReference type="EMBL" id="KV426373">
    <property type="protein sequence ID" value="KZV81716.1"/>
    <property type="molecule type" value="Genomic_DNA"/>
</dbReference>